<evidence type="ECO:0000256" key="1">
    <source>
        <dbReference type="SAM" id="MobiDB-lite"/>
    </source>
</evidence>
<dbReference type="AlphaFoldDB" id="A0A5B7I875"/>
<protein>
    <submittedName>
        <fullName evidence="2">Uncharacterized protein</fullName>
    </submittedName>
</protein>
<dbReference type="EMBL" id="VSRR010048632">
    <property type="protein sequence ID" value="MPC78513.1"/>
    <property type="molecule type" value="Genomic_DNA"/>
</dbReference>
<name>A0A5B7I875_PORTR</name>
<accession>A0A5B7I875</accession>
<evidence type="ECO:0000313" key="2">
    <source>
        <dbReference type="EMBL" id="MPC78513.1"/>
    </source>
</evidence>
<evidence type="ECO:0000313" key="3">
    <source>
        <dbReference type="Proteomes" id="UP000324222"/>
    </source>
</evidence>
<comment type="caution">
    <text evidence="2">The sequence shown here is derived from an EMBL/GenBank/DDBJ whole genome shotgun (WGS) entry which is preliminary data.</text>
</comment>
<gene>
    <name evidence="2" type="ORF">E2C01_073001</name>
</gene>
<proteinExistence type="predicted"/>
<dbReference type="Proteomes" id="UP000324222">
    <property type="component" value="Unassembled WGS sequence"/>
</dbReference>
<organism evidence="2 3">
    <name type="scientific">Portunus trituberculatus</name>
    <name type="common">Swimming crab</name>
    <name type="synonym">Neptunus trituberculatus</name>
    <dbReference type="NCBI Taxonomy" id="210409"/>
    <lineage>
        <taxon>Eukaryota</taxon>
        <taxon>Metazoa</taxon>
        <taxon>Ecdysozoa</taxon>
        <taxon>Arthropoda</taxon>
        <taxon>Crustacea</taxon>
        <taxon>Multicrustacea</taxon>
        <taxon>Malacostraca</taxon>
        <taxon>Eumalacostraca</taxon>
        <taxon>Eucarida</taxon>
        <taxon>Decapoda</taxon>
        <taxon>Pleocyemata</taxon>
        <taxon>Brachyura</taxon>
        <taxon>Eubrachyura</taxon>
        <taxon>Portunoidea</taxon>
        <taxon>Portunidae</taxon>
        <taxon>Portuninae</taxon>
        <taxon>Portunus</taxon>
    </lineage>
</organism>
<reference evidence="2 3" key="1">
    <citation type="submission" date="2019-05" db="EMBL/GenBank/DDBJ databases">
        <title>Another draft genome of Portunus trituberculatus and its Hox gene families provides insights of decapod evolution.</title>
        <authorList>
            <person name="Jeong J.-H."/>
            <person name="Song I."/>
            <person name="Kim S."/>
            <person name="Choi T."/>
            <person name="Kim D."/>
            <person name="Ryu S."/>
            <person name="Kim W."/>
        </authorList>
    </citation>
    <scope>NUCLEOTIDE SEQUENCE [LARGE SCALE GENOMIC DNA]</scope>
    <source>
        <tissue evidence="2">Muscle</tissue>
    </source>
</reference>
<keyword evidence="3" id="KW-1185">Reference proteome</keyword>
<feature type="compositionally biased region" description="Low complexity" evidence="1">
    <location>
        <begin position="1"/>
        <end position="11"/>
    </location>
</feature>
<sequence length="67" mass="7588">MASSVHQQTQHQQHEQYFDAHYRKEQRVKRKGRGGDEVTSASFITPKPNAPVGILEECGKRCPASNH</sequence>
<feature type="region of interest" description="Disordered" evidence="1">
    <location>
        <begin position="1"/>
        <end position="50"/>
    </location>
</feature>
<feature type="compositionally biased region" description="Basic and acidic residues" evidence="1">
    <location>
        <begin position="12"/>
        <end position="25"/>
    </location>
</feature>